<dbReference type="AlphaFoldDB" id="A0A1J1HZP2"/>
<name>A0A1J1HZP2_9DIPT</name>
<sequence>MNSKRSQLTNKYVCEEILFTRGSSYASFILRKLGTIFMLAQENYTTSKKLFCLFHKMSTQFVTFESGKRHLLWMVNSNKNAAAGEKDIMENQKNKNVLPKKK</sequence>
<proteinExistence type="predicted"/>
<accession>A0A1J1HZP2</accession>
<evidence type="ECO:0000313" key="2">
    <source>
        <dbReference type="Proteomes" id="UP000183832"/>
    </source>
</evidence>
<organism evidence="1 2">
    <name type="scientific">Clunio marinus</name>
    <dbReference type="NCBI Taxonomy" id="568069"/>
    <lineage>
        <taxon>Eukaryota</taxon>
        <taxon>Metazoa</taxon>
        <taxon>Ecdysozoa</taxon>
        <taxon>Arthropoda</taxon>
        <taxon>Hexapoda</taxon>
        <taxon>Insecta</taxon>
        <taxon>Pterygota</taxon>
        <taxon>Neoptera</taxon>
        <taxon>Endopterygota</taxon>
        <taxon>Diptera</taxon>
        <taxon>Nematocera</taxon>
        <taxon>Chironomoidea</taxon>
        <taxon>Chironomidae</taxon>
        <taxon>Clunio</taxon>
    </lineage>
</organism>
<protein>
    <submittedName>
        <fullName evidence="1">CLUMA_CG006963, isoform A</fullName>
    </submittedName>
</protein>
<reference evidence="1 2" key="1">
    <citation type="submission" date="2015-04" db="EMBL/GenBank/DDBJ databases">
        <authorList>
            <person name="Syromyatnikov M.Y."/>
            <person name="Popov V.N."/>
        </authorList>
    </citation>
    <scope>NUCLEOTIDE SEQUENCE [LARGE SCALE GENOMIC DNA]</scope>
</reference>
<evidence type="ECO:0000313" key="1">
    <source>
        <dbReference type="EMBL" id="CRK93427.1"/>
    </source>
</evidence>
<dbReference type="EMBL" id="CVRI01000037">
    <property type="protein sequence ID" value="CRK93427.1"/>
    <property type="molecule type" value="Genomic_DNA"/>
</dbReference>
<gene>
    <name evidence="1" type="ORF">CLUMA_CG006963</name>
</gene>
<keyword evidence="2" id="KW-1185">Reference proteome</keyword>
<dbReference type="Proteomes" id="UP000183832">
    <property type="component" value="Unassembled WGS sequence"/>
</dbReference>